<evidence type="ECO:0000256" key="1">
    <source>
        <dbReference type="ARBA" id="ARBA00001946"/>
    </source>
</evidence>
<feature type="compositionally biased region" description="Polar residues" evidence="5">
    <location>
        <begin position="8"/>
        <end position="17"/>
    </location>
</feature>
<reference evidence="6" key="1">
    <citation type="submission" date="2022-02" db="EMBL/GenBank/DDBJ databases">
        <title>Atlantic sturgeon de novo genome assembly.</title>
        <authorList>
            <person name="Stock M."/>
            <person name="Klopp C."/>
            <person name="Guiguen Y."/>
            <person name="Cabau C."/>
            <person name="Parinello H."/>
            <person name="Santidrian Yebra-Pimentel E."/>
            <person name="Kuhl H."/>
            <person name="Dirks R.P."/>
            <person name="Guessner J."/>
            <person name="Wuertz S."/>
            <person name="Du K."/>
            <person name="Schartl M."/>
        </authorList>
    </citation>
    <scope>NUCLEOTIDE SEQUENCE</scope>
    <source>
        <strain evidence="6">STURGEONOMICS-FGT-2020</strain>
        <tissue evidence="6">Whole blood</tissue>
    </source>
</reference>
<organism evidence="6 7">
    <name type="scientific">Acipenser oxyrinchus oxyrinchus</name>
    <dbReference type="NCBI Taxonomy" id="40147"/>
    <lineage>
        <taxon>Eukaryota</taxon>
        <taxon>Metazoa</taxon>
        <taxon>Chordata</taxon>
        <taxon>Craniata</taxon>
        <taxon>Vertebrata</taxon>
        <taxon>Euteleostomi</taxon>
        <taxon>Actinopterygii</taxon>
        <taxon>Chondrostei</taxon>
        <taxon>Acipenseriformes</taxon>
        <taxon>Acipenseridae</taxon>
        <taxon>Acipenser</taxon>
    </lineage>
</organism>
<dbReference type="EMBL" id="JAGXEW010000089">
    <property type="protein sequence ID" value="KAK1148597.1"/>
    <property type="molecule type" value="Genomic_DNA"/>
</dbReference>
<dbReference type="InterPro" id="IPR015797">
    <property type="entry name" value="NUDIX_hydrolase-like_dom_sf"/>
</dbReference>
<gene>
    <name evidence="6" type="primary">NUDT22</name>
    <name evidence="6" type="ORF">AOXY_G35112</name>
</gene>
<evidence type="ECO:0000256" key="5">
    <source>
        <dbReference type="SAM" id="MobiDB-lite"/>
    </source>
</evidence>
<feature type="region of interest" description="Disordered" evidence="5">
    <location>
        <begin position="1"/>
        <end position="21"/>
    </location>
</feature>
<dbReference type="SUPFAM" id="SSF55811">
    <property type="entry name" value="Nudix"/>
    <property type="match status" value="1"/>
</dbReference>
<dbReference type="Proteomes" id="UP001230051">
    <property type="component" value="Unassembled WGS sequence"/>
</dbReference>
<protein>
    <submittedName>
        <fullName evidence="6">Uridine diphosphate glucose pyrophosphatase</fullName>
    </submittedName>
</protein>
<dbReference type="GO" id="GO:0046872">
    <property type="term" value="F:metal ion binding"/>
    <property type="evidence" value="ECO:0007669"/>
    <property type="project" value="UniProtKB-KW"/>
</dbReference>
<evidence type="ECO:0000256" key="3">
    <source>
        <dbReference type="ARBA" id="ARBA00022801"/>
    </source>
</evidence>
<evidence type="ECO:0000256" key="4">
    <source>
        <dbReference type="ARBA" id="ARBA00022842"/>
    </source>
</evidence>
<comment type="cofactor">
    <cofactor evidence="1">
        <name>Mg(2+)</name>
        <dbReference type="ChEBI" id="CHEBI:18420"/>
    </cofactor>
</comment>
<evidence type="ECO:0000256" key="2">
    <source>
        <dbReference type="ARBA" id="ARBA00022723"/>
    </source>
</evidence>
<sequence length="210" mass="23851">MDPDISIMFQSPSSQGLSEDRVRVELSPRYNRRPLPQYEARIAESWSQRCQQNPWLFNGSKFRIHSASLEREESGEEEEEGGERRQESRVLLRLRLGLTCYRDFMGTNWAPWAAVLQQRGLGELGDSQAYLAEPLGVGAMLLTADDSFVFLKRSERVGEAPGKIDIPGGHPEPKAVAVGIPEESIQLKDPLRSWWCRSCSSPCWQRSETR</sequence>
<accession>A0AAD8FR65</accession>
<keyword evidence="3" id="KW-0378">Hydrolase</keyword>
<keyword evidence="2" id="KW-0479">Metal-binding</keyword>
<comment type="caution">
    <text evidence="6">The sequence shown here is derived from an EMBL/GenBank/DDBJ whole genome shotgun (WGS) entry which is preliminary data.</text>
</comment>
<dbReference type="PANTHER" id="PTHR31835">
    <property type="entry name" value="URIDINE DIPHOSPHATE GLUCOSE PYROPHOSPHATASE"/>
    <property type="match status" value="1"/>
</dbReference>
<keyword evidence="4" id="KW-0460">Magnesium</keyword>
<keyword evidence="7" id="KW-1185">Reference proteome</keyword>
<evidence type="ECO:0000313" key="6">
    <source>
        <dbReference type="EMBL" id="KAK1148597.1"/>
    </source>
</evidence>
<proteinExistence type="predicted"/>
<name>A0AAD8FR65_ACIOX</name>
<evidence type="ECO:0000313" key="7">
    <source>
        <dbReference type="Proteomes" id="UP001230051"/>
    </source>
</evidence>
<dbReference type="AlphaFoldDB" id="A0AAD8FR65"/>
<dbReference type="GO" id="GO:0052751">
    <property type="term" value="F:GDP-mannose hydrolase activity"/>
    <property type="evidence" value="ECO:0007669"/>
    <property type="project" value="TreeGrafter"/>
</dbReference>
<dbReference type="PANTHER" id="PTHR31835:SF1">
    <property type="entry name" value="URIDINE DIPHOSPHATE GLUCOSE PYROPHOSPHATASE NUDT22"/>
    <property type="match status" value="1"/>
</dbReference>
<dbReference type="InterPro" id="IPR055295">
    <property type="entry name" value="NUDT22/NUDT9-like"/>
</dbReference>